<dbReference type="AlphaFoldDB" id="A0AB35JF55"/>
<dbReference type="Proteomes" id="UP001210126">
    <property type="component" value="Unassembled WGS sequence"/>
</dbReference>
<comment type="caution">
    <text evidence="1">The sequence shown here is derived from an EMBL/GenBank/DDBJ whole genome shotgun (WGS) entry which is preliminary data.</text>
</comment>
<proteinExistence type="predicted"/>
<evidence type="ECO:0000313" key="1">
    <source>
        <dbReference type="EMBL" id="MDB9005872.1"/>
    </source>
</evidence>
<gene>
    <name evidence="1" type="ORF">PN599_12775</name>
</gene>
<name>A0AB35JF55_PARDI</name>
<evidence type="ECO:0008006" key="3">
    <source>
        <dbReference type="Google" id="ProtNLM"/>
    </source>
</evidence>
<protein>
    <recommendedName>
        <fullName evidence="3">Winged helix-turn-helix transcriptional regulator</fullName>
    </recommendedName>
</protein>
<sequence length="38" mass="4601">MRLTVQYIRKIMKALKDKNYIERVGADKNGYWKIIEKS</sequence>
<reference evidence="1" key="1">
    <citation type="submission" date="2023-01" db="EMBL/GenBank/DDBJ databases">
        <title>Human gut microbiome strain richness.</title>
        <authorList>
            <person name="Chen-Liaw A."/>
        </authorList>
    </citation>
    <scope>NUCLEOTIDE SEQUENCE</scope>
    <source>
        <strain evidence="1">RTP21484st1_E5_RTP21484_190118</strain>
    </source>
</reference>
<accession>A0AB35JF55</accession>
<organism evidence="1 2">
    <name type="scientific">Parabacteroides distasonis</name>
    <dbReference type="NCBI Taxonomy" id="823"/>
    <lineage>
        <taxon>Bacteria</taxon>
        <taxon>Pseudomonadati</taxon>
        <taxon>Bacteroidota</taxon>
        <taxon>Bacteroidia</taxon>
        <taxon>Bacteroidales</taxon>
        <taxon>Tannerellaceae</taxon>
        <taxon>Parabacteroides</taxon>
    </lineage>
</organism>
<evidence type="ECO:0000313" key="2">
    <source>
        <dbReference type="Proteomes" id="UP001210126"/>
    </source>
</evidence>
<dbReference type="EMBL" id="JAQMPJ010000011">
    <property type="protein sequence ID" value="MDB9005872.1"/>
    <property type="molecule type" value="Genomic_DNA"/>
</dbReference>